<dbReference type="GO" id="GO:0003964">
    <property type="term" value="F:RNA-directed DNA polymerase activity"/>
    <property type="evidence" value="ECO:0007669"/>
    <property type="project" value="UniProtKB-KW"/>
</dbReference>
<evidence type="ECO:0000313" key="2">
    <source>
        <dbReference type="Proteomes" id="UP000237271"/>
    </source>
</evidence>
<organism evidence="1 2">
    <name type="scientific">Phytophthora palmivora</name>
    <dbReference type="NCBI Taxonomy" id="4796"/>
    <lineage>
        <taxon>Eukaryota</taxon>
        <taxon>Sar</taxon>
        <taxon>Stramenopiles</taxon>
        <taxon>Oomycota</taxon>
        <taxon>Peronosporomycetes</taxon>
        <taxon>Peronosporales</taxon>
        <taxon>Peronosporaceae</taxon>
        <taxon>Phytophthora</taxon>
    </lineage>
</organism>
<keyword evidence="1" id="KW-0695">RNA-directed DNA polymerase</keyword>
<name>A0A2P4X3B1_9STRA</name>
<proteinExistence type="predicted"/>
<dbReference type="EMBL" id="NCKW01016951">
    <property type="protein sequence ID" value="POM60047.1"/>
    <property type="molecule type" value="Genomic_DNA"/>
</dbReference>
<comment type="caution">
    <text evidence="1">The sequence shown here is derived from an EMBL/GenBank/DDBJ whole genome shotgun (WGS) entry which is preliminary data.</text>
</comment>
<dbReference type="Proteomes" id="UP000237271">
    <property type="component" value="Unassembled WGS sequence"/>
</dbReference>
<dbReference type="Gene3D" id="3.30.70.270">
    <property type="match status" value="1"/>
</dbReference>
<keyword evidence="1" id="KW-0548">Nucleotidyltransferase</keyword>
<dbReference type="AlphaFoldDB" id="A0A2P4X3B1"/>
<evidence type="ECO:0000313" key="1">
    <source>
        <dbReference type="EMBL" id="POM60047.1"/>
    </source>
</evidence>
<dbReference type="InterPro" id="IPR043128">
    <property type="entry name" value="Rev_trsase/Diguanyl_cyclase"/>
</dbReference>
<accession>A0A2P4X3B1</accession>
<sequence>MKESDIFLMVGSTQNECFGMTLNRCVPHLLRSVGEFAPSYVDDMFIHSSAIDRKTCIAINRMHLRMLYEFMRKHKLYVNLKKYILGTSVEFGAGSAARRLDYSVKTAEANVTDIAKTYTPSSSLVEDVKTVYTNDTDAKQLIEYQSTPSHKTRRKSHALACSARSAVDDNVVRIVVPYDPDLRLRIKHGYRGVSIAGHSGSIGVTSIHGRTYKRCFLSREDFSFLASSTTDIVDSVGVLDVRVNARRVWSPA</sequence>
<protein>
    <submittedName>
        <fullName evidence="1">Reverse transcriptase</fullName>
    </submittedName>
</protein>
<gene>
    <name evidence="1" type="ORF">PHPALM_31147</name>
</gene>
<keyword evidence="2" id="KW-1185">Reference proteome</keyword>
<keyword evidence="1" id="KW-0808">Transferase</keyword>
<reference evidence="1 2" key="1">
    <citation type="journal article" date="2017" name="Genome Biol. Evol.">
        <title>Phytophthora megakarya and P. palmivora, closely related causal agents of cacao black pod rot, underwent increases in genome sizes and gene numbers by different mechanisms.</title>
        <authorList>
            <person name="Ali S.S."/>
            <person name="Shao J."/>
            <person name="Lary D.J."/>
            <person name="Kronmiller B."/>
            <person name="Shen D."/>
            <person name="Strem M.D."/>
            <person name="Amoako-Attah I."/>
            <person name="Akrofi A.Y."/>
            <person name="Begoude B.A."/>
            <person name="Ten Hoopen G.M."/>
            <person name="Coulibaly K."/>
            <person name="Kebe B.I."/>
            <person name="Melnick R.L."/>
            <person name="Guiltinan M.J."/>
            <person name="Tyler B.M."/>
            <person name="Meinhardt L.W."/>
            <person name="Bailey B.A."/>
        </authorList>
    </citation>
    <scope>NUCLEOTIDE SEQUENCE [LARGE SCALE GENOMIC DNA]</scope>
    <source>
        <strain evidence="2">sbr112.9</strain>
    </source>
</reference>